<sequence>MNKQNFILVILILIALPVCLIKAEAAELKPFTTDGCSSFPDGTIEHKNLWLACCTAHDLAYWQGGTFKQREQADIDLKECVAQVGEQEIAVLMLAGVRVGGTPFLPTSFRWGYGWPYPKFYSELTEQERLQVESRLAEYADTEQH</sequence>
<accession>A0A0P7EPT1</accession>
<dbReference type="GO" id="GO:0006644">
    <property type="term" value="P:phospholipid metabolic process"/>
    <property type="evidence" value="ECO:0007669"/>
    <property type="project" value="InterPro"/>
</dbReference>
<evidence type="ECO:0000313" key="1">
    <source>
        <dbReference type="EMBL" id="KPM84694.1"/>
    </source>
</evidence>
<dbReference type="GO" id="GO:0004623">
    <property type="term" value="F:phospholipase A2 activity"/>
    <property type="evidence" value="ECO:0007669"/>
    <property type="project" value="InterPro"/>
</dbReference>
<dbReference type="InterPro" id="IPR036444">
    <property type="entry name" value="PLipase_A2_dom_sf"/>
</dbReference>
<gene>
    <name evidence="1" type="ORF">AOG27_02555</name>
</gene>
<evidence type="ECO:0000313" key="2">
    <source>
        <dbReference type="Proteomes" id="UP000050378"/>
    </source>
</evidence>
<name>A0A0P7EPT1_9GAMM</name>
<proteinExistence type="predicted"/>
<protein>
    <submittedName>
        <fullName evidence="1">Uncharacterized protein</fullName>
    </submittedName>
</protein>
<dbReference type="STRING" id="570156.AOG27_02555"/>
<reference evidence="1 2" key="1">
    <citation type="submission" date="2015-09" db="EMBL/GenBank/DDBJ databases">
        <title>Draft Genome Sequence of Pseudoalteromonas lipolytica UCD-48B.</title>
        <authorList>
            <person name="Krusor M."/>
            <person name="Coil D.A."/>
            <person name="Lang J.M."/>
            <person name="Eisen J.A."/>
            <person name="Alexiev A."/>
        </authorList>
    </citation>
    <scope>NUCLEOTIDE SEQUENCE [LARGE SCALE GENOMIC DNA]</scope>
    <source>
        <strain evidence="1 2">UCD-48B</strain>
    </source>
</reference>
<dbReference type="AlphaFoldDB" id="A0A0P7EPT1"/>
<organism evidence="1 2">
    <name type="scientific">Pseudoalteromonas lipolytica</name>
    <dbReference type="NCBI Taxonomy" id="570156"/>
    <lineage>
        <taxon>Bacteria</taxon>
        <taxon>Pseudomonadati</taxon>
        <taxon>Pseudomonadota</taxon>
        <taxon>Gammaproteobacteria</taxon>
        <taxon>Alteromonadales</taxon>
        <taxon>Pseudoalteromonadaceae</taxon>
        <taxon>Pseudoalteromonas</taxon>
    </lineage>
</organism>
<dbReference type="PATRIC" id="fig|570156.3.peg.506"/>
<dbReference type="Proteomes" id="UP000050378">
    <property type="component" value="Unassembled WGS sequence"/>
</dbReference>
<dbReference type="SUPFAM" id="SSF48619">
    <property type="entry name" value="Phospholipase A2, PLA2"/>
    <property type="match status" value="1"/>
</dbReference>
<dbReference type="EMBL" id="LJTC01000002">
    <property type="protein sequence ID" value="KPM84694.1"/>
    <property type="molecule type" value="Genomic_DNA"/>
</dbReference>
<dbReference type="GO" id="GO:0050482">
    <property type="term" value="P:arachidonate secretion"/>
    <property type="evidence" value="ECO:0007669"/>
    <property type="project" value="InterPro"/>
</dbReference>
<comment type="caution">
    <text evidence="1">The sequence shown here is derived from an EMBL/GenBank/DDBJ whole genome shotgun (WGS) entry which is preliminary data.</text>
</comment>
<dbReference type="RefSeq" id="WP_054551447.1">
    <property type="nucleotide sequence ID" value="NZ_LJTC01000002.1"/>
</dbReference>